<proteinExistence type="predicted"/>
<name>A0ABY6A2L9_9BURK</name>
<evidence type="ECO:0000313" key="2">
    <source>
        <dbReference type="EMBL" id="UXC19911.1"/>
    </source>
</evidence>
<dbReference type="Proteomes" id="UP001058290">
    <property type="component" value="Chromosome"/>
</dbReference>
<sequence>MKKHLKTCCAGAAAGVLGAAFCGAPASAQNVTLPVVVMDSTALSRQQGHTVDTQQWMGPAFHTGAVATQISELSLGMQRPEWMPHPLQNWWPRSERDRWPSAVAASSSVVTTTMGFKRCMPARAHPRAASWAWGTQTMAAVLRLYQLDDSTELPQGAALASTTIDVAVFAPNDGRLNTYTAVQLGSVARTPLQAFKKYALVLASKDGCPLELYDNRGPANAYRFGGGFSGAATGYLRTLDGGTNWSKDGTVTPVVRMAVTAIAHQGTDRDMGSDKDSDWPAGALRMPELPAWAQWPWVGR</sequence>
<dbReference type="RefSeq" id="WP_260719773.1">
    <property type="nucleotide sequence ID" value="NZ_CP104377.1"/>
</dbReference>
<keyword evidence="1" id="KW-0732">Signal</keyword>
<organism evidence="2 3">
    <name type="scientific">Comamonas squillarum</name>
    <dbReference type="NCBI Taxonomy" id="2977320"/>
    <lineage>
        <taxon>Bacteria</taxon>
        <taxon>Pseudomonadati</taxon>
        <taxon>Pseudomonadota</taxon>
        <taxon>Betaproteobacteria</taxon>
        <taxon>Burkholderiales</taxon>
        <taxon>Comamonadaceae</taxon>
        <taxon>Comamonas</taxon>
    </lineage>
</organism>
<gene>
    <name evidence="2" type="ORF">N4T19_07360</name>
</gene>
<reference evidence="2" key="1">
    <citation type="submission" date="2022-09" db="EMBL/GenBank/DDBJ databases">
        <title>Bacterial diversity in gut of crayfish and pufferfish.</title>
        <authorList>
            <person name="Huang Y."/>
        </authorList>
    </citation>
    <scope>NUCLEOTIDE SEQUENCE</scope>
    <source>
        <strain evidence="2">PR12</strain>
    </source>
</reference>
<feature type="signal peptide" evidence="1">
    <location>
        <begin position="1"/>
        <end position="28"/>
    </location>
</feature>
<evidence type="ECO:0000256" key="1">
    <source>
        <dbReference type="SAM" id="SignalP"/>
    </source>
</evidence>
<evidence type="ECO:0000313" key="3">
    <source>
        <dbReference type="Proteomes" id="UP001058290"/>
    </source>
</evidence>
<dbReference type="EMBL" id="CP104377">
    <property type="protein sequence ID" value="UXC19911.1"/>
    <property type="molecule type" value="Genomic_DNA"/>
</dbReference>
<accession>A0ABY6A2L9</accession>
<protein>
    <submittedName>
        <fullName evidence="2">Uncharacterized protein</fullName>
    </submittedName>
</protein>
<keyword evidence="3" id="KW-1185">Reference proteome</keyword>
<feature type="chain" id="PRO_5046368647" evidence="1">
    <location>
        <begin position="29"/>
        <end position="300"/>
    </location>
</feature>